<comment type="caution">
    <text evidence="3">The sequence shown here is derived from an EMBL/GenBank/DDBJ whole genome shotgun (WGS) entry which is preliminary data.</text>
</comment>
<keyword evidence="2" id="KW-0732">Signal</keyword>
<feature type="transmembrane region" description="Helical" evidence="1">
    <location>
        <begin position="136"/>
        <end position="158"/>
    </location>
</feature>
<dbReference type="Proteomes" id="UP000319160">
    <property type="component" value="Unassembled WGS sequence"/>
</dbReference>
<feature type="signal peptide" evidence="2">
    <location>
        <begin position="1"/>
        <end position="17"/>
    </location>
</feature>
<feature type="transmembrane region" description="Helical" evidence="1">
    <location>
        <begin position="170"/>
        <end position="196"/>
    </location>
</feature>
<evidence type="ECO:0000256" key="2">
    <source>
        <dbReference type="SAM" id="SignalP"/>
    </source>
</evidence>
<feature type="chain" id="PRO_5022166601" evidence="2">
    <location>
        <begin position="18"/>
        <end position="229"/>
    </location>
</feature>
<evidence type="ECO:0000313" key="4">
    <source>
        <dbReference type="Proteomes" id="UP000319160"/>
    </source>
</evidence>
<keyword evidence="1" id="KW-0472">Membrane</keyword>
<reference evidence="4" key="1">
    <citation type="submission" date="2019-06" db="EMBL/GenBank/DDBJ databases">
        <title>Draft genome sequence of the griseofulvin-producing fungus Xylaria cubensis strain G536.</title>
        <authorList>
            <person name="Mead M.E."/>
            <person name="Raja H.A."/>
            <person name="Steenwyk J.L."/>
            <person name="Knowles S.L."/>
            <person name="Oberlies N.H."/>
            <person name="Rokas A."/>
        </authorList>
    </citation>
    <scope>NUCLEOTIDE SEQUENCE [LARGE SCALE GENOMIC DNA]</scope>
    <source>
        <strain evidence="4">G536</strain>
    </source>
</reference>
<name>A0A553ICL3_9PEZI</name>
<keyword evidence="1" id="KW-0812">Transmembrane</keyword>
<protein>
    <submittedName>
        <fullName evidence="3">Uncharacterized protein</fullName>
    </submittedName>
</protein>
<evidence type="ECO:0000256" key="1">
    <source>
        <dbReference type="SAM" id="Phobius"/>
    </source>
</evidence>
<dbReference type="OrthoDB" id="4774241at2759"/>
<accession>A0A553ICL3</accession>
<organism evidence="3 4">
    <name type="scientific">Xylaria flabelliformis</name>
    <dbReference type="NCBI Taxonomy" id="2512241"/>
    <lineage>
        <taxon>Eukaryota</taxon>
        <taxon>Fungi</taxon>
        <taxon>Dikarya</taxon>
        <taxon>Ascomycota</taxon>
        <taxon>Pezizomycotina</taxon>
        <taxon>Sordariomycetes</taxon>
        <taxon>Xylariomycetidae</taxon>
        <taxon>Xylariales</taxon>
        <taxon>Xylariaceae</taxon>
        <taxon>Xylaria</taxon>
    </lineage>
</organism>
<proteinExistence type="predicted"/>
<keyword evidence="4" id="KW-1185">Reference proteome</keyword>
<keyword evidence="1" id="KW-1133">Transmembrane helix</keyword>
<dbReference type="AlphaFoldDB" id="A0A553ICL3"/>
<dbReference type="EMBL" id="VFLP01000004">
    <property type="protein sequence ID" value="TRX97942.1"/>
    <property type="molecule type" value="Genomic_DNA"/>
</dbReference>
<feature type="transmembrane region" description="Helical" evidence="1">
    <location>
        <begin position="208"/>
        <end position="228"/>
    </location>
</feature>
<gene>
    <name evidence="3" type="ORF">FHL15_001152</name>
</gene>
<sequence length="229" mass="22850">MKATFFAIAAFAATAFAAPAGGVAGAVQTVDDVVSTDLGIEQITNRIGAGSSVKRSVTDSAGLIEALEGLFSGIQTNTGAINNTVANFQNGKISKQEAQTAASTQVSDIKFKLTTIVTELTGAAGLKVSEGDVNKVLNLVVVLLTEVLSTVKALVTILGITPQLTVLLKAVFGIVSNLLVVLIGLLAGLLPGLVAALSPLLAGLGNGVLAPLLTPIVALLAALAGPGLA</sequence>
<evidence type="ECO:0000313" key="3">
    <source>
        <dbReference type="EMBL" id="TRX97942.1"/>
    </source>
</evidence>